<sequence>MNKTDKIKVLCFTDDAIGRDVEMLLPIKFFAEKFLNCEFFHALNIDIHQIYKVKPDIILQANTIGSNLYFEISKIAHEQNIPVFALISEGNFRTDGSFNYWGFNRDKKFYQEYVCCWSERTANFLKEKEPTYKDKIVVTGGVGFDRYSIYEFMKKEVFLSKYNKTNFKKVIGYAGWAFGKLDHKRGKEELLYWAKGDEQKLKWIEEQRILVRDILEQAIKNNPDILFILKQHPQENAPERPEPVKNEMSELAHHSNVIYLCNEESIHDLISVADIWTCFESTTALESWLMKKQTIFINPDPNFNRDPLYKGSPLVKNYQEFQNLINEYYSTGKIEQFFSQEKDEIRKKLIKEIIGFGDGLNHIRASFYFNQTIEKVKAGYYNPTYKFHFWYWLVYILTRIAAPFYNRNLFSKIWKLKKHLWVFENYKMTKLHKLYETYLPYYDRFYEKNKINISIFNKIPINKSIE</sequence>
<accession>A0AAE3NXN7</accession>
<evidence type="ECO:0000313" key="2">
    <source>
        <dbReference type="Proteomes" id="UP001221302"/>
    </source>
</evidence>
<organism evidence="1 2">
    <name type="scientific">Stygiobacter electus</name>
    <dbReference type="NCBI Taxonomy" id="3032292"/>
    <lineage>
        <taxon>Bacteria</taxon>
        <taxon>Pseudomonadati</taxon>
        <taxon>Ignavibacteriota</taxon>
        <taxon>Ignavibacteria</taxon>
        <taxon>Ignavibacteriales</taxon>
        <taxon>Melioribacteraceae</taxon>
        <taxon>Stygiobacter</taxon>
    </lineage>
</organism>
<proteinExistence type="predicted"/>
<dbReference type="RefSeq" id="WP_321535744.1">
    <property type="nucleotide sequence ID" value="NZ_JARGDL010000008.1"/>
</dbReference>
<comment type="caution">
    <text evidence="1">The sequence shown here is derived from an EMBL/GenBank/DDBJ whole genome shotgun (WGS) entry which is preliminary data.</text>
</comment>
<dbReference type="Proteomes" id="UP001221302">
    <property type="component" value="Unassembled WGS sequence"/>
</dbReference>
<dbReference type="NCBIfam" id="NF046086">
    <property type="entry name" value="BFO_1060_trans"/>
    <property type="match status" value="1"/>
</dbReference>
<dbReference type="InterPro" id="IPR043148">
    <property type="entry name" value="TagF_C"/>
</dbReference>
<reference evidence="1" key="1">
    <citation type="submission" date="2023-03" db="EMBL/GenBank/DDBJ databases">
        <title>Stygiobacter electus gen. nov., sp. nov., facultatively anaerobic thermotolerant bacterium of the class Ignavibacteria from a well of Yessentuki mineral water deposit.</title>
        <authorList>
            <person name="Podosokorskaya O.A."/>
            <person name="Elcheninov A.G."/>
            <person name="Petrova N.F."/>
            <person name="Zavarzina D.G."/>
            <person name="Kublanov I.V."/>
            <person name="Merkel A.Y."/>
        </authorList>
    </citation>
    <scope>NUCLEOTIDE SEQUENCE</scope>
    <source>
        <strain evidence="1">09-Me</strain>
    </source>
</reference>
<keyword evidence="2" id="KW-1185">Reference proteome</keyword>
<evidence type="ECO:0000313" key="1">
    <source>
        <dbReference type="EMBL" id="MDF1611976.1"/>
    </source>
</evidence>
<protein>
    <submittedName>
        <fullName evidence="1">Uncharacterized protein</fullName>
    </submittedName>
</protein>
<gene>
    <name evidence="1" type="ORF">P0M35_07425</name>
</gene>
<name>A0AAE3NXN7_9BACT</name>
<dbReference type="EMBL" id="JARGDL010000008">
    <property type="protein sequence ID" value="MDF1611976.1"/>
    <property type="molecule type" value="Genomic_DNA"/>
</dbReference>
<dbReference type="Gene3D" id="3.40.50.12580">
    <property type="match status" value="1"/>
</dbReference>
<dbReference type="AlphaFoldDB" id="A0AAE3NXN7"/>